<gene>
    <name evidence="1" type="ORF">J0A66_08035</name>
</gene>
<comment type="caution">
    <text evidence="1">The sequence shown here is derived from an EMBL/GenBank/DDBJ whole genome shotgun (WGS) entry which is preliminary data.</text>
</comment>
<name>A0A939IQL3_9ALTE</name>
<evidence type="ECO:0000313" key="2">
    <source>
        <dbReference type="Proteomes" id="UP000664654"/>
    </source>
</evidence>
<dbReference type="InterPro" id="IPR054222">
    <property type="entry name" value="DUF6942"/>
</dbReference>
<reference evidence="1" key="1">
    <citation type="submission" date="2021-03" db="EMBL/GenBank/DDBJ databases">
        <title>novel species isolated from a fishpond in China.</title>
        <authorList>
            <person name="Lu H."/>
            <person name="Cai Z."/>
        </authorList>
    </citation>
    <scope>NUCLEOTIDE SEQUENCE</scope>
    <source>
        <strain evidence="1">JCM 30855</strain>
    </source>
</reference>
<accession>A0A939IQL3</accession>
<dbReference type="Proteomes" id="UP000664654">
    <property type="component" value="Unassembled WGS sequence"/>
</dbReference>
<organism evidence="1 2">
    <name type="scientific">Bowmanella dokdonensis</name>
    <dbReference type="NCBI Taxonomy" id="751969"/>
    <lineage>
        <taxon>Bacteria</taxon>
        <taxon>Pseudomonadati</taxon>
        <taxon>Pseudomonadota</taxon>
        <taxon>Gammaproteobacteria</taxon>
        <taxon>Alteromonadales</taxon>
        <taxon>Alteromonadaceae</taxon>
        <taxon>Bowmanella</taxon>
    </lineage>
</organism>
<protein>
    <submittedName>
        <fullName evidence="1">Uncharacterized protein</fullName>
    </submittedName>
</protein>
<dbReference type="Pfam" id="PF22098">
    <property type="entry name" value="DUF6942"/>
    <property type="match status" value="1"/>
</dbReference>
<proteinExistence type="predicted"/>
<evidence type="ECO:0000313" key="1">
    <source>
        <dbReference type="EMBL" id="MBN7825164.1"/>
    </source>
</evidence>
<keyword evidence="2" id="KW-1185">Reference proteome</keyword>
<dbReference type="AlphaFoldDB" id="A0A939IQL3"/>
<sequence>MATVGLGDTEPQLAVYIANRPGLTEYQALAAQRPLLAGEIACIGQACGNGWRKVFNVYAKLLFALRAAGLDLVRSQQRWQHYRDHRLLQQGSGTALQFSAPMLGFSRPRIQIICGRTYANLLDEQHGLGLQWLDRQFAVQPTFGLFVCPYFDYRQLSDCKILHLVELITCYQLKQPTEAHP</sequence>
<dbReference type="EMBL" id="JAFKCV010000003">
    <property type="protein sequence ID" value="MBN7825164.1"/>
    <property type="molecule type" value="Genomic_DNA"/>
</dbReference>